<keyword evidence="3" id="KW-1185">Reference proteome</keyword>
<feature type="transmembrane region" description="Helical" evidence="1">
    <location>
        <begin position="81"/>
        <end position="100"/>
    </location>
</feature>
<keyword evidence="1" id="KW-1133">Transmembrane helix</keyword>
<feature type="transmembrane region" description="Helical" evidence="1">
    <location>
        <begin position="106"/>
        <end position="126"/>
    </location>
</feature>
<dbReference type="RefSeq" id="WP_275417818.1">
    <property type="nucleotide sequence ID" value="NZ_CP106878.1"/>
</dbReference>
<evidence type="ECO:0000313" key="2">
    <source>
        <dbReference type="EMBL" id="WAA10036.1"/>
    </source>
</evidence>
<evidence type="ECO:0000313" key="3">
    <source>
        <dbReference type="Proteomes" id="UP001164718"/>
    </source>
</evidence>
<keyword evidence="1" id="KW-0472">Membrane</keyword>
<feature type="transmembrane region" description="Helical" evidence="1">
    <location>
        <begin position="38"/>
        <end position="56"/>
    </location>
</feature>
<protein>
    <submittedName>
        <fullName evidence="2">Uncharacterized protein</fullName>
    </submittedName>
</protein>
<gene>
    <name evidence="2" type="ORF">OE104_01300</name>
</gene>
<evidence type="ECO:0000256" key="1">
    <source>
        <dbReference type="SAM" id="Phobius"/>
    </source>
</evidence>
<feature type="transmembrane region" description="Helical" evidence="1">
    <location>
        <begin position="7"/>
        <end position="26"/>
    </location>
</feature>
<sequence length="130" mass="14772">MKRSTRKIAGLIYGIGIIIFLGYSTYKIMIGEEIGFTEIMPIGILCWSYFSTVTWGSREEKDGIFPDEELGQRITEKSAKIGYYVLLIAIFIALVIDEIINENSNVILLILMTLAMITLPAIEYIYSKKF</sequence>
<accession>A0A9E8RW06</accession>
<dbReference type="KEGG" id="faf:OE104_01300"/>
<proteinExistence type="predicted"/>
<name>A0A9E8RW06_9BACI</name>
<dbReference type="Proteomes" id="UP001164718">
    <property type="component" value="Chromosome"/>
</dbReference>
<dbReference type="EMBL" id="CP106878">
    <property type="protein sequence ID" value="WAA10036.1"/>
    <property type="molecule type" value="Genomic_DNA"/>
</dbReference>
<keyword evidence="1" id="KW-0812">Transmembrane</keyword>
<reference evidence="2" key="1">
    <citation type="submission" date="2022-09" db="EMBL/GenBank/DDBJ databases">
        <title>Complete Genomes of Fervidibacillus albus and Fervidibacillus halotolerans isolated from tidal flat sediments.</title>
        <authorList>
            <person name="Kwon K.K."/>
            <person name="Yang S.-H."/>
            <person name="Park M.J."/>
            <person name="Oh H.-M."/>
        </authorList>
    </citation>
    <scope>NUCLEOTIDE SEQUENCE</scope>
    <source>
        <strain evidence="2">MEBiC13591</strain>
    </source>
</reference>
<organism evidence="2 3">
    <name type="scientific">Fervidibacillus albus</name>
    <dbReference type="NCBI Taxonomy" id="2980026"/>
    <lineage>
        <taxon>Bacteria</taxon>
        <taxon>Bacillati</taxon>
        <taxon>Bacillota</taxon>
        <taxon>Bacilli</taxon>
        <taxon>Bacillales</taxon>
        <taxon>Bacillaceae</taxon>
        <taxon>Fervidibacillus</taxon>
    </lineage>
</organism>
<dbReference type="AlphaFoldDB" id="A0A9E8RW06"/>